<accession>A0A6J6ITF2</accession>
<organism evidence="2">
    <name type="scientific">freshwater metagenome</name>
    <dbReference type="NCBI Taxonomy" id="449393"/>
    <lineage>
        <taxon>unclassified sequences</taxon>
        <taxon>metagenomes</taxon>
        <taxon>ecological metagenomes</taxon>
    </lineage>
</organism>
<dbReference type="NCBIfam" id="TIGR01076">
    <property type="entry name" value="sortase_fam"/>
    <property type="match status" value="1"/>
</dbReference>
<dbReference type="Gene3D" id="2.40.260.10">
    <property type="entry name" value="Sortase"/>
    <property type="match status" value="1"/>
</dbReference>
<gene>
    <name evidence="2" type="ORF">UFOPK1961_00559</name>
</gene>
<dbReference type="AlphaFoldDB" id="A0A6J6ITF2"/>
<dbReference type="InterPro" id="IPR005754">
    <property type="entry name" value="Sortase"/>
</dbReference>
<sequence length="155" mass="17144">MIVPRFGSHFERTIEESVDVKTVLNDSTTGVGHYSSTSALGALGNFALAAHRGTFGASFGQIDQLRVGDRIYIETNDGWYVYRFRNMEFVYSSELTVLNDVPRLSIVPEERILTMTTCHPKGTISERFVAYSIFESFVPRGKGAPSEVVGTGQNP</sequence>
<dbReference type="CDD" id="cd05830">
    <property type="entry name" value="Sortase_E"/>
    <property type="match status" value="1"/>
</dbReference>
<proteinExistence type="predicted"/>
<name>A0A6J6ITF2_9ZZZZ</name>
<dbReference type="SUPFAM" id="SSF63817">
    <property type="entry name" value="Sortase"/>
    <property type="match status" value="1"/>
</dbReference>
<dbReference type="InterPro" id="IPR042003">
    <property type="entry name" value="Sortase_E"/>
</dbReference>
<dbReference type="EMBL" id="CAEZVJ010000049">
    <property type="protein sequence ID" value="CAB4627688.1"/>
    <property type="molecule type" value="Genomic_DNA"/>
</dbReference>
<keyword evidence="1" id="KW-0378">Hydrolase</keyword>
<reference evidence="2" key="1">
    <citation type="submission" date="2020-05" db="EMBL/GenBank/DDBJ databases">
        <authorList>
            <person name="Chiriac C."/>
            <person name="Salcher M."/>
            <person name="Ghai R."/>
            <person name="Kavagutti S V."/>
        </authorList>
    </citation>
    <scope>NUCLEOTIDE SEQUENCE</scope>
</reference>
<evidence type="ECO:0000313" key="2">
    <source>
        <dbReference type="EMBL" id="CAB4627688.1"/>
    </source>
</evidence>
<dbReference type="Pfam" id="PF04203">
    <property type="entry name" value="Sortase"/>
    <property type="match status" value="1"/>
</dbReference>
<dbReference type="InterPro" id="IPR023365">
    <property type="entry name" value="Sortase_dom-sf"/>
</dbReference>
<protein>
    <submittedName>
        <fullName evidence="2">Unannotated protein</fullName>
    </submittedName>
</protein>
<evidence type="ECO:0000256" key="1">
    <source>
        <dbReference type="ARBA" id="ARBA00022801"/>
    </source>
</evidence>
<dbReference type="GO" id="GO:0016787">
    <property type="term" value="F:hydrolase activity"/>
    <property type="evidence" value="ECO:0007669"/>
    <property type="project" value="UniProtKB-KW"/>
</dbReference>